<protein>
    <submittedName>
        <fullName evidence="1">Uncharacterized protein</fullName>
    </submittedName>
</protein>
<evidence type="ECO:0000313" key="2">
    <source>
        <dbReference type="Proteomes" id="UP001239111"/>
    </source>
</evidence>
<keyword evidence="2" id="KW-1185">Reference proteome</keyword>
<name>A0ACC2P9F4_9HYME</name>
<dbReference type="EMBL" id="CM056742">
    <property type="protein sequence ID" value="KAJ8680076.1"/>
    <property type="molecule type" value="Genomic_DNA"/>
</dbReference>
<gene>
    <name evidence="1" type="ORF">QAD02_015863</name>
</gene>
<accession>A0ACC2P9F4</accession>
<organism evidence="1 2">
    <name type="scientific">Eretmocerus hayati</name>
    <dbReference type="NCBI Taxonomy" id="131215"/>
    <lineage>
        <taxon>Eukaryota</taxon>
        <taxon>Metazoa</taxon>
        <taxon>Ecdysozoa</taxon>
        <taxon>Arthropoda</taxon>
        <taxon>Hexapoda</taxon>
        <taxon>Insecta</taxon>
        <taxon>Pterygota</taxon>
        <taxon>Neoptera</taxon>
        <taxon>Endopterygota</taxon>
        <taxon>Hymenoptera</taxon>
        <taxon>Apocrita</taxon>
        <taxon>Proctotrupomorpha</taxon>
        <taxon>Chalcidoidea</taxon>
        <taxon>Aphelinidae</taxon>
        <taxon>Aphelininae</taxon>
        <taxon>Eretmocerus</taxon>
    </lineage>
</organism>
<sequence length="105" mass="11724">MCNASALVDALQSPRVAQRIRLLLLPSPYCRFCLEQRTDPPPSEPPSAKNLQDSIVLEDASTGMRRWGYGVVDVGSSAFRRLSEMACWNLYEFTTKSLDLGLPTF</sequence>
<evidence type="ECO:0000313" key="1">
    <source>
        <dbReference type="EMBL" id="KAJ8680076.1"/>
    </source>
</evidence>
<reference evidence="1" key="1">
    <citation type="submission" date="2023-04" db="EMBL/GenBank/DDBJ databases">
        <title>A chromosome-level genome assembly of the parasitoid wasp Eretmocerus hayati.</title>
        <authorList>
            <person name="Zhong Y."/>
            <person name="Liu S."/>
            <person name="Liu Y."/>
        </authorList>
    </citation>
    <scope>NUCLEOTIDE SEQUENCE</scope>
    <source>
        <strain evidence="1">ZJU_SS_LIU_2023</strain>
    </source>
</reference>
<proteinExistence type="predicted"/>
<comment type="caution">
    <text evidence="1">The sequence shown here is derived from an EMBL/GenBank/DDBJ whole genome shotgun (WGS) entry which is preliminary data.</text>
</comment>
<dbReference type="Proteomes" id="UP001239111">
    <property type="component" value="Chromosome 2"/>
</dbReference>